<evidence type="ECO:0000313" key="1">
    <source>
        <dbReference type="EMBL" id="RUP42532.1"/>
    </source>
</evidence>
<dbReference type="InterPro" id="IPR036770">
    <property type="entry name" value="Ankyrin_rpt-contain_sf"/>
</dbReference>
<dbReference type="EMBL" id="RBNI01012811">
    <property type="protein sequence ID" value="RUP42532.1"/>
    <property type="molecule type" value="Genomic_DNA"/>
</dbReference>
<evidence type="ECO:0008006" key="3">
    <source>
        <dbReference type="Google" id="ProtNLM"/>
    </source>
</evidence>
<dbReference type="SUPFAM" id="SSF48403">
    <property type="entry name" value="Ankyrin repeat"/>
    <property type="match status" value="1"/>
</dbReference>
<keyword evidence="2" id="KW-1185">Reference proteome</keyword>
<dbReference type="OrthoDB" id="341259at2759"/>
<protein>
    <recommendedName>
        <fullName evidence="3">Ankyrin repeat-containing domain protein</fullName>
    </recommendedName>
</protein>
<gene>
    <name evidence="1" type="ORF">BC936DRAFT_138259</name>
</gene>
<evidence type="ECO:0000313" key="2">
    <source>
        <dbReference type="Proteomes" id="UP000268093"/>
    </source>
</evidence>
<feature type="non-terminal residue" evidence="1">
    <location>
        <position position="134"/>
    </location>
</feature>
<dbReference type="Proteomes" id="UP000268093">
    <property type="component" value="Unassembled WGS sequence"/>
</dbReference>
<dbReference type="Pfam" id="PF00023">
    <property type="entry name" value="Ank"/>
    <property type="match status" value="1"/>
</dbReference>
<dbReference type="AlphaFoldDB" id="A0A433CVG6"/>
<dbReference type="InterPro" id="IPR002110">
    <property type="entry name" value="Ankyrin_rpt"/>
</dbReference>
<sequence>MFAGDELAFSRASLFREEPAVRLRKAAIEGNVHAVKRLIKKVPNMQCPDPENGWFVLILPYSTRPVRLSHRAYHFSRETRRGEPLHMLKKYTFNCFFLAHRTVLMYAARYGHVELVNFLLENEHEDKAISVVRW</sequence>
<name>A0A433CVG6_9FUNG</name>
<reference evidence="1 2" key="1">
    <citation type="journal article" date="2018" name="New Phytol.">
        <title>Phylogenomics of Endogonaceae and evolution of mycorrhizas within Mucoromycota.</title>
        <authorList>
            <person name="Chang Y."/>
            <person name="Desiro A."/>
            <person name="Na H."/>
            <person name="Sandor L."/>
            <person name="Lipzen A."/>
            <person name="Clum A."/>
            <person name="Barry K."/>
            <person name="Grigoriev I.V."/>
            <person name="Martin F.M."/>
            <person name="Stajich J.E."/>
            <person name="Smith M.E."/>
            <person name="Bonito G."/>
            <person name="Spatafora J.W."/>
        </authorList>
    </citation>
    <scope>NUCLEOTIDE SEQUENCE [LARGE SCALE GENOMIC DNA]</scope>
    <source>
        <strain evidence="1 2">GMNB39</strain>
    </source>
</reference>
<comment type="caution">
    <text evidence="1">The sequence shown here is derived from an EMBL/GenBank/DDBJ whole genome shotgun (WGS) entry which is preliminary data.</text>
</comment>
<dbReference type="Gene3D" id="1.25.40.20">
    <property type="entry name" value="Ankyrin repeat-containing domain"/>
    <property type="match status" value="1"/>
</dbReference>
<accession>A0A433CVG6</accession>
<organism evidence="1 2">
    <name type="scientific">Jimgerdemannia flammicorona</name>
    <dbReference type="NCBI Taxonomy" id="994334"/>
    <lineage>
        <taxon>Eukaryota</taxon>
        <taxon>Fungi</taxon>
        <taxon>Fungi incertae sedis</taxon>
        <taxon>Mucoromycota</taxon>
        <taxon>Mucoromycotina</taxon>
        <taxon>Endogonomycetes</taxon>
        <taxon>Endogonales</taxon>
        <taxon>Endogonaceae</taxon>
        <taxon>Jimgerdemannia</taxon>
    </lineage>
</organism>
<proteinExistence type="predicted"/>